<feature type="compositionally biased region" description="Polar residues" evidence="1">
    <location>
        <begin position="12"/>
        <end position="27"/>
    </location>
</feature>
<dbReference type="RefSeq" id="WP_251810574.1">
    <property type="nucleotide sequence ID" value="NZ_CP101527.1"/>
</dbReference>
<dbReference type="Pfam" id="PF20232">
    <property type="entry name" value="T6SS_FHA_C"/>
    <property type="match status" value="1"/>
</dbReference>
<dbReference type="InterPro" id="IPR000253">
    <property type="entry name" value="FHA_dom"/>
</dbReference>
<dbReference type="SMART" id="SM00240">
    <property type="entry name" value="FHA"/>
    <property type="match status" value="1"/>
</dbReference>
<dbReference type="Gene3D" id="2.60.200.20">
    <property type="match status" value="1"/>
</dbReference>
<organism evidence="3 4">
    <name type="scientific">Alkalimarinus sediminis</name>
    <dbReference type="NCBI Taxonomy" id="1632866"/>
    <lineage>
        <taxon>Bacteria</taxon>
        <taxon>Pseudomonadati</taxon>
        <taxon>Pseudomonadota</taxon>
        <taxon>Gammaproteobacteria</taxon>
        <taxon>Alteromonadales</taxon>
        <taxon>Alteromonadaceae</taxon>
        <taxon>Alkalimarinus</taxon>
    </lineage>
</organism>
<evidence type="ECO:0000259" key="2">
    <source>
        <dbReference type="PROSITE" id="PS50006"/>
    </source>
</evidence>
<keyword evidence="4" id="KW-1185">Reference proteome</keyword>
<feature type="region of interest" description="Disordered" evidence="1">
    <location>
        <begin position="8"/>
        <end position="27"/>
    </location>
</feature>
<feature type="region of interest" description="Disordered" evidence="1">
    <location>
        <begin position="382"/>
        <end position="403"/>
    </location>
</feature>
<gene>
    <name evidence="3" type="primary">tagH</name>
    <name evidence="3" type="ORF">NNL22_03120</name>
</gene>
<dbReference type="InterPro" id="IPR046883">
    <property type="entry name" value="T6SS_FHA_C"/>
</dbReference>
<sequence length="459" mass="51336">MDLLFRIEPIQSEGTSPQDSSLSNLSPDNRFSFSPLGGLIGRSSECDWVLTDPDRRLSGKHAAISFENNRYQITDLSTNGLFVNNHSKPLGKGSTHAIESGDRFLMGPFCIVASIANAVTRSDVDLTEMLTDADIQPSIESAPVTDEISFVEHEHLISSSETTLDDILDFPAPIQEQRNEADALPPMPESRQSNPSTQAIQTTQTKPVEQTNNPTQAAPISTAENRSERPEKIRPNTNTALTSNYDNDQTALLQFLRGAGLDEDLLTHPDINKLMFNFGALLKRYTGELMKLMGERSSYKNQCRLDMTLVAPEHNNPLKYCVNEVQALREIIISPQRENLSGGEAIESAMEDIRDHFSRVEKGYQGTLSSLIDFLSMTNGKADSSTITPNKKQPTQNLSNKPWHYRKRIKQLQQKTEQLKDPGYYSDEFFSPRFAYFYQNPERAGLHLNSAKAEAESTD</sequence>
<protein>
    <submittedName>
        <fullName evidence="3">Type VI secretion system-associated FHA domain protein TagH</fullName>
    </submittedName>
</protein>
<dbReference type="AlphaFoldDB" id="A0A9E8HMH1"/>
<accession>A0A9E8HMH1</accession>
<dbReference type="Pfam" id="PF00498">
    <property type="entry name" value="FHA"/>
    <property type="match status" value="1"/>
</dbReference>
<dbReference type="InterPro" id="IPR008984">
    <property type="entry name" value="SMAD_FHA_dom_sf"/>
</dbReference>
<proteinExistence type="predicted"/>
<evidence type="ECO:0000313" key="3">
    <source>
        <dbReference type="EMBL" id="UZW75601.1"/>
    </source>
</evidence>
<dbReference type="KEGG" id="asem:NNL22_03120"/>
<dbReference type="PROSITE" id="PS50006">
    <property type="entry name" value="FHA_DOMAIN"/>
    <property type="match status" value="1"/>
</dbReference>
<dbReference type="EMBL" id="CP101527">
    <property type="protein sequence ID" value="UZW75601.1"/>
    <property type="molecule type" value="Genomic_DNA"/>
</dbReference>
<name>A0A9E8HMH1_9ALTE</name>
<dbReference type="CDD" id="cd00060">
    <property type="entry name" value="FHA"/>
    <property type="match status" value="1"/>
</dbReference>
<dbReference type="NCBIfam" id="TIGR03354">
    <property type="entry name" value="VI_FHA"/>
    <property type="match status" value="1"/>
</dbReference>
<feature type="domain" description="FHA" evidence="2">
    <location>
        <begin position="38"/>
        <end position="88"/>
    </location>
</feature>
<feature type="compositionally biased region" description="Basic and acidic residues" evidence="1">
    <location>
        <begin position="225"/>
        <end position="234"/>
    </location>
</feature>
<dbReference type="Proteomes" id="UP001164472">
    <property type="component" value="Chromosome"/>
</dbReference>
<feature type="compositionally biased region" description="Polar residues" evidence="1">
    <location>
        <begin position="382"/>
        <end position="400"/>
    </location>
</feature>
<feature type="compositionally biased region" description="Polar residues" evidence="1">
    <location>
        <begin position="235"/>
        <end position="245"/>
    </location>
</feature>
<feature type="compositionally biased region" description="Polar residues" evidence="1">
    <location>
        <begin position="190"/>
        <end position="224"/>
    </location>
</feature>
<reference evidence="3" key="1">
    <citation type="submission" date="2022-07" db="EMBL/GenBank/DDBJ databases">
        <title>Alkalimarinus sp. nov., isolated from gut of a Alitta virens.</title>
        <authorList>
            <person name="Yang A.I."/>
            <person name="Shin N.-R."/>
        </authorList>
    </citation>
    <scope>NUCLEOTIDE SEQUENCE</scope>
    <source>
        <strain evidence="3">FA028</strain>
    </source>
</reference>
<evidence type="ECO:0000256" key="1">
    <source>
        <dbReference type="SAM" id="MobiDB-lite"/>
    </source>
</evidence>
<dbReference type="InterPro" id="IPR017735">
    <property type="entry name" value="T6SS_FHA"/>
</dbReference>
<evidence type="ECO:0000313" key="4">
    <source>
        <dbReference type="Proteomes" id="UP001164472"/>
    </source>
</evidence>
<feature type="region of interest" description="Disordered" evidence="1">
    <location>
        <begin position="182"/>
        <end position="245"/>
    </location>
</feature>
<dbReference type="SUPFAM" id="SSF49879">
    <property type="entry name" value="SMAD/FHA domain"/>
    <property type="match status" value="1"/>
</dbReference>